<keyword evidence="2" id="KW-1133">Transmembrane helix</keyword>
<protein>
    <submittedName>
        <fullName evidence="3">DUF502 domain-containing protein</fullName>
    </submittedName>
</protein>
<evidence type="ECO:0000256" key="1">
    <source>
        <dbReference type="SAM" id="MobiDB-lite"/>
    </source>
</evidence>
<evidence type="ECO:0000313" key="4">
    <source>
        <dbReference type="Proteomes" id="UP000315252"/>
    </source>
</evidence>
<dbReference type="InterPro" id="IPR007462">
    <property type="entry name" value="COV1-like"/>
</dbReference>
<feature type="region of interest" description="Disordered" evidence="1">
    <location>
        <begin position="192"/>
        <end position="230"/>
    </location>
</feature>
<dbReference type="PANTHER" id="PTHR31876:SF26">
    <property type="entry name" value="PROTEIN LIKE COV 2"/>
    <property type="match status" value="1"/>
</dbReference>
<feature type="transmembrane region" description="Helical" evidence="2">
    <location>
        <begin position="52"/>
        <end position="77"/>
    </location>
</feature>
<proteinExistence type="predicted"/>
<dbReference type="AlphaFoldDB" id="A0A545TQA8"/>
<dbReference type="EMBL" id="VHSH01000005">
    <property type="protein sequence ID" value="TQV79404.1"/>
    <property type="molecule type" value="Genomic_DNA"/>
</dbReference>
<gene>
    <name evidence="3" type="ORF">FKG95_16455</name>
</gene>
<organism evidence="3 4">
    <name type="scientific">Denitrobaculum tricleocarpae</name>
    <dbReference type="NCBI Taxonomy" id="2591009"/>
    <lineage>
        <taxon>Bacteria</taxon>
        <taxon>Pseudomonadati</taxon>
        <taxon>Pseudomonadota</taxon>
        <taxon>Alphaproteobacteria</taxon>
        <taxon>Rhodospirillales</taxon>
        <taxon>Rhodospirillaceae</taxon>
        <taxon>Denitrobaculum</taxon>
    </lineage>
</organism>
<dbReference type="Pfam" id="PF04367">
    <property type="entry name" value="DUF502"/>
    <property type="match status" value="1"/>
</dbReference>
<keyword evidence="4" id="KW-1185">Reference proteome</keyword>
<accession>A0A545TQA8</accession>
<dbReference type="PANTHER" id="PTHR31876">
    <property type="entry name" value="COV-LIKE PROTEIN 1"/>
    <property type="match status" value="1"/>
</dbReference>
<evidence type="ECO:0000256" key="2">
    <source>
        <dbReference type="SAM" id="Phobius"/>
    </source>
</evidence>
<comment type="caution">
    <text evidence="3">The sequence shown here is derived from an EMBL/GenBank/DDBJ whole genome shotgun (WGS) entry which is preliminary data.</text>
</comment>
<dbReference type="Proteomes" id="UP000315252">
    <property type="component" value="Unassembled WGS sequence"/>
</dbReference>
<name>A0A545TQA8_9PROT</name>
<keyword evidence="2" id="KW-0472">Membrane</keyword>
<keyword evidence="2" id="KW-0812">Transmembrane</keyword>
<reference evidence="3 4" key="1">
    <citation type="submission" date="2019-06" db="EMBL/GenBank/DDBJ databases">
        <title>Whole genome sequence for Rhodospirillaceae sp. R148.</title>
        <authorList>
            <person name="Wang G."/>
        </authorList>
    </citation>
    <scope>NUCLEOTIDE SEQUENCE [LARGE SCALE GENOMIC DNA]</scope>
    <source>
        <strain evidence="3 4">R148</strain>
    </source>
</reference>
<evidence type="ECO:0000313" key="3">
    <source>
        <dbReference type="EMBL" id="TQV79404.1"/>
    </source>
</evidence>
<feature type="transmembrane region" description="Helical" evidence="2">
    <location>
        <begin position="12"/>
        <end position="32"/>
    </location>
</feature>
<dbReference type="OrthoDB" id="9780267at2"/>
<sequence length="230" mass="25020">MGRLRNRFFTGVLITAPIGITCWLALEIVTFIDDRVTPLIPARWNPETYLPFSIPGLGVLALVISLTLIGFLTAGLVGRSIVRFGENLLDRMPVIRGLYGALKQIFEAVFQQQSNAFRDVVLVQYPRKESWAIGFLTGGSNYRITEAGPKDAVNIFLPTTPNPTSGFLLFVPREETRKLSMTIEEGIKMVVSGGIVTPPDRRPEAGGGKASDPDDPGRPPEGVEPVAKAG</sequence>